<reference evidence="11" key="1">
    <citation type="journal article" date="2014" name="Int. J. Syst. Evol. Microbiol.">
        <title>Complete genome sequence of Corynebacterium casei LMG S-19264T (=DSM 44701T), isolated from a smear-ripened cheese.</title>
        <authorList>
            <consortium name="US DOE Joint Genome Institute (JGI-PGF)"/>
            <person name="Walter F."/>
            <person name="Albersmeier A."/>
            <person name="Kalinowski J."/>
            <person name="Ruckert C."/>
        </authorList>
    </citation>
    <scope>NUCLEOTIDE SEQUENCE</scope>
    <source>
        <strain evidence="11">CGMCC 1.12919</strain>
    </source>
</reference>
<evidence type="ECO:0000256" key="5">
    <source>
        <dbReference type="ARBA" id="ARBA00022842"/>
    </source>
</evidence>
<comment type="subcellular location">
    <subcellularLocation>
        <location evidence="8">Cytoplasm</location>
    </subcellularLocation>
</comment>
<keyword evidence="7 8" id="KW-0342">GTP-binding</keyword>
<dbReference type="Pfam" id="PF10396">
    <property type="entry name" value="TrmE_N"/>
    <property type="match status" value="1"/>
</dbReference>
<keyword evidence="8" id="KW-0479">Metal-binding</keyword>
<feature type="binding site" evidence="8">
    <location>
        <begin position="285"/>
        <end position="288"/>
    </location>
    <ligand>
        <name>GTP</name>
        <dbReference type="ChEBI" id="CHEBI:37565"/>
    </ligand>
</feature>
<dbReference type="SUPFAM" id="SSF52540">
    <property type="entry name" value="P-loop containing nucleoside triphosphate hydrolases"/>
    <property type="match status" value="1"/>
</dbReference>
<dbReference type="SUPFAM" id="SSF116878">
    <property type="entry name" value="TrmE connector domain"/>
    <property type="match status" value="1"/>
</dbReference>
<comment type="subunit">
    <text evidence="8">Homodimer. Heterotetramer of two MnmE and two MnmG subunits.</text>
</comment>
<feature type="binding site" evidence="8">
    <location>
        <position position="451"/>
    </location>
    <ligand>
        <name>(6S)-5-formyl-5,6,7,8-tetrahydrofolate</name>
        <dbReference type="ChEBI" id="CHEBI:57457"/>
    </ligand>
</feature>
<dbReference type="InterPro" id="IPR027368">
    <property type="entry name" value="MnmE_dom2"/>
</dbReference>
<feature type="domain" description="TrmE-type G" evidence="10">
    <location>
        <begin position="231"/>
        <end position="372"/>
    </location>
</feature>
<dbReference type="NCBIfam" id="TIGR00450">
    <property type="entry name" value="mnmE_trmE_thdF"/>
    <property type="match status" value="1"/>
</dbReference>
<dbReference type="EC" id="3.6.-.-" evidence="8"/>
<evidence type="ECO:0000256" key="1">
    <source>
        <dbReference type="ARBA" id="ARBA00011043"/>
    </source>
</evidence>
<feature type="binding site" evidence="8">
    <location>
        <begin position="241"/>
        <end position="246"/>
    </location>
    <ligand>
        <name>GTP</name>
        <dbReference type="ChEBI" id="CHEBI:37565"/>
    </ligand>
</feature>
<dbReference type="CDD" id="cd14858">
    <property type="entry name" value="TrmE_N"/>
    <property type="match status" value="1"/>
</dbReference>
<feature type="binding site" evidence="8">
    <location>
        <position position="245"/>
    </location>
    <ligand>
        <name>Mg(2+)</name>
        <dbReference type="ChEBI" id="CHEBI:18420"/>
    </ligand>
</feature>
<dbReference type="GO" id="GO:0005737">
    <property type="term" value="C:cytoplasm"/>
    <property type="evidence" value="ECO:0007669"/>
    <property type="project" value="UniProtKB-SubCell"/>
</dbReference>
<dbReference type="GO" id="GO:0003924">
    <property type="term" value="F:GTPase activity"/>
    <property type="evidence" value="ECO:0007669"/>
    <property type="project" value="UniProtKB-UniRule"/>
</dbReference>
<dbReference type="CDD" id="cd04164">
    <property type="entry name" value="trmE"/>
    <property type="match status" value="1"/>
</dbReference>
<dbReference type="InterPro" id="IPR006073">
    <property type="entry name" value="GTP-bd"/>
</dbReference>
<evidence type="ECO:0000259" key="10">
    <source>
        <dbReference type="PROSITE" id="PS51709"/>
    </source>
</evidence>
<comment type="similarity">
    <text evidence="1 8 9">Belongs to the TRAFAC class TrmE-Era-EngA-EngB-Septin-like GTPase superfamily. TrmE GTPase family.</text>
</comment>
<name>A0A916TXT3_9HYPH</name>
<keyword evidence="2 8" id="KW-0819">tRNA processing</keyword>
<feature type="binding site" evidence="8">
    <location>
        <position position="134"/>
    </location>
    <ligand>
        <name>(6S)-5-formyl-5,6,7,8-tetrahydrofolate</name>
        <dbReference type="ChEBI" id="CHEBI:57457"/>
    </ligand>
</feature>
<accession>A0A916TXT3</accession>
<keyword evidence="12" id="KW-1185">Reference proteome</keyword>
<dbReference type="NCBIfam" id="NF003661">
    <property type="entry name" value="PRK05291.1-3"/>
    <property type="match status" value="1"/>
</dbReference>
<feature type="binding site" evidence="8">
    <location>
        <position position="94"/>
    </location>
    <ligand>
        <name>(6S)-5-formyl-5,6,7,8-tetrahydrofolate</name>
        <dbReference type="ChEBI" id="CHEBI:57457"/>
    </ligand>
</feature>
<evidence type="ECO:0000256" key="2">
    <source>
        <dbReference type="ARBA" id="ARBA00022694"/>
    </source>
</evidence>
<dbReference type="Gene3D" id="1.20.120.430">
    <property type="entry name" value="tRNA modification GTPase MnmE domain 2"/>
    <property type="match status" value="1"/>
</dbReference>
<protein>
    <recommendedName>
        <fullName evidence="8">tRNA modification GTPase MnmE</fullName>
        <ecNumber evidence="8">3.6.-.-</ecNumber>
    </recommendedName>
</protein>
<comment type="caution">
    <text evidence="8">Lacks conserved residue(s) required for the propagation of feature annotation.</text>
</comment>
<comment type="cofactor">
    <cofactor evidence="8">
        <name>K(+)</name>
        <dbReference type="ChEBI" id="CHEBI:29103"/>
    </cofactor>
    <text evidence="8">Binds 1 potassium ion per subunit.</text>
</comment>
<dbReference type="NCBIfam" id="TIGR00231">
    <property type="entry name" value="small_GTP"/>
    <property type="match status" value="1"/>
</dbReference>
<dbReference type="PROSITE" id="PS51709">
    <property type="entry name" value="G_TRME"/>
    <property type="match status" value="1"/>
</dbReference>
<evidence type="ECO:0000256" key="3">
    <source>
        <dbReference type="ARBA" id="ARBA00022741"/>
    </source>
</evidence>
<feature type="binding site" evidence="8">
    <location>
        <position position="266"/>
    </location>
    <ligand>
        <name>Mg(2+)</name>
        <dbReference type="ChEBI" id="CHEBI:18420"/>
    </ligand>
</feature>
<comment type="caution">
    <text evidence="11">The sequence shown here is derived from an EMBL/GenBank/DDBJ whole genome shotgun (WGS) entry which is preliminary data.</text>
</comment>
<dbReference type="InterPro" id="IPR025867">
    <property type="entry name" value="MnmE_helical"/>
</dbReference>
<dbReference type="GO" id="GO:0005525">
    <property type="term" value="F:GTP binding"/>
    <property type="evidence" value="ECO:0007669"/>
    <property type="project" value="UniProtKB-UniRule"/>
</dbReference>
<feature type="binding site" evidence="8">
    <location>
        <position position="37"/>
    </location>
    <ligand>
        <name>(6S)-5-formyl-5,6,7,8-tetrahydrofolate</name>
        <dbReference type="ChEBI" id="CHEBI:57457"/>
    </ligand>
</feature>
<keyword evidence="5 8" id="KW-0460">Magnesium</keyword>
<dbReference type="FunFam" id="3.30.1360.120:FF:000007">
    <property type="entry name" value="tRNA modification GTPase GTPBP3, mitochondrial"/>
    <property type="match status" value="1"/>
</dbReference>
<dbReference type="InterPro" id="IPR018948">
    <property type="entry name" value="GTP-bd_TrmE_N"/>
</dbReference>
<dbReference type="Pfam" id="PF12631">
    <property type="entry name" value="MnmE_helical"/>
    <property type="match status" value="1"/>
</dbReference>
<evidence type="ECO:0000256" key="8">
    <source>
        <dbReference type="HAMAP-Rule" id="MF_00379"/>
    </source>
</evidence>
<evidence type="ECO:0000313" key="12">
    <source>
        <dbReference type="Proteomes" id="UP000637002"/>
    </source>
</evidence>
<dbReference type="InterPro" id="IPR031168">
    <property type="entry name" value="G_TrmE"/>
</dbReference>
<dbReference type="Gene3D" id="3.40.50.300">
    <property type="entry name" value="P-loop containing nucleotide triphosphate hydrolases"/>
    <property type="match status" value="1"/>
</dbReference>
<evidence type="ECO:0000256" key="7">
    <source>
        <dbReference type="ARBA" id="ARBA00023134"/>
    </source>
</evidence>
<dbReference type="InterPro" id="IPR027417">
    <property type="entry name" value="P-loop_NTPase"/>
</dbReference>
<dbReference type="PANTHER" id="PTHR42714:SF2">
    <property type="entry name" value="TRNA MODIFICATION GTPASE GTPBP3, MITOCHONDRIAL"/>
    <property type="match status" value="1"/>
</dbReference>
<dbReference type="Pfam" id="PF01926">
    <property type="entry name" value="MMR_HSR1"/>
    <property type="match status" value="1"/>
</dbReference>
<dbReference type="GO" id="GO:0002098">
    <property type="term" value="P:tRNA wobble uridine modification"/>
    <property type="evidence" value="ECO:0007669"/>
    <property type="project" value="TreeGrafter"/>
</dbReference>
<dbReference type="AlphaFoldDB" id="A0A916TXT3"/>
<reference evidence="11" key="2">
    <citation type="submission" date="2020-09" db="EMBL/GenBank/DDBJ databases">
        <authorList>
            <person name="Sun Q."/>
            <person name="Zhou Y."/>
        </authorList>
    </citation>
    <scope>NUCLEOTIDE SEQUENCE</scope>
    <source>
        <strain evidence="11">CGMCC 1.12919</strain>
    </source>
</reference>
<keyword evidence="6 8" id="KW-0630">Potassium</keyword>
<dbReference type="GO" id="GO:0046872">
    <property type="term" value="F:metal ion binding"/>
    <property type="evidence" value="ECO:0007669"/>
    <property type="project" value="UniProtKB-KW"/>
</dbReference>
<evidence type="ECO:0000313" key="11">
    <source>
        <dbReference type="EMBL" id="GGC51591.1"/>
    </source>
</evidence>
<dbReference type="HAMAP" id="MF_00379">
    <property type="entry name" value="GTPase_MnmE"/>
    <property type="match status" value="1"/>
</dbReference>
<keyword evidence="8" id="KW-0963">Cytoplasm</keyword>
<proteinExistence type="inferred from homology"/>
<sequence>MYFSAAVIHVKHTVAHGGDTICALATAPGRAALAVVRISGTRTRFALETLAGALPHPRQMSLRRLRDGQGNVLDTALVVLFPCPASATGEDLAELHLHGGTGVSAAVMAALTSLSGIRLAEPGEFTRRAVLAGKLDLTEAEAIADLVEAETESQRRQAVRQLGGELGRRIGDWRERLLGALALVEADLDFSDEGDVGDDLLGPALAEAISIRIQIESTLNDNRIGERLRDGFTVVIAGPPNAGKSTLLNHLAGRDVAIVSPFPGTTRDVLEVRCDLGGLPITLIDTAGVRDSHEPIEREGIRRAAARMSEADLVLWLAAAGEASADSPSGALKVRTKSDLVSASPSLGEISVSALTGAGVTDLLGEIEQQLRALVGAEPALITRDRHRRALEDCRAALLRVCEGRVKAAREYPELLAQDLRDAVQALGRITGHVGAEEVLDRIFSSFCIGK</sequence>
<keyword evidence="3 8" id="KW-0547">Nucleotide-binding</keyword>
<feature type="binding site" evidence="8">
    <location>
        <begin position="260"/>
        <end position="266"/>
    </location>
    <ligand>
        <name>GTP</name>
        <dbReference type="ChEBI" id="CHEBI:37565"/>
    </ligand>
</feature>
<dbReference type="EMBL" id="BMGG01000001">
    <property type="protein sequence ID" value="GGC51591.1"/>
    <property type="molecule type" value="Genomic_DNA"/>
</dbReference>
<organism evidence="11 12">
    <name type="scientific">Chelatococcus reniformis</name>
    <dbReference type="NCBI Taxonomy" id="1494448"/>
    <lineage>
        <taxon>Bacteria</taxon>
        <taxon>Pseudomonadati</taxon>
        <taxon>Pseudomonadota</taxon>
        <taxon>Alphaproteobacteria</taxon>
        <taxon>Hyphomicrobiales</taxon>
        <taxon>Chelatococcaceae</taxon>
        <taxon>Chelatococcus</taxon>
    </lineage>
</organism>
<dbReference type="Gene3D" id="3.30.1360.120">
    <property type="entry name" value="Probable tRNA modification gtpase trme, domain 1"/>
    <property type="match status" value="1"/>
</dbReference>
<dbReference type="InterPro" id="IPR027266">
    <property type="entry name" value="TrmE/GcvT-like"/>
</dbReference>
<keyword evidence="4 8" id="KW-0378">Hydrolase</keyword>
<dbReference type="InterPro" id="IPR005225">
    <property type="entry name" value="Small_GTP-bd"/>
</dbReference>
<evidence type="ECO:0000256" key="4">
    <source>
        <dbReference type="ARBA" id="ARBA00022801"/>
    </source>
</evidence>
<evidence type="ECO:0000256" key="9">
    <source>
        <dbReference type="RuleBase" id="RU003313"/>
    </source>
</evidence>
<dbReference type="Proteomes" id="UP000637002">
    <property type="component" value="Unassembled WGS sequence"/>
</dbReference>
<dbReference type="RefSeq" id="WP_188607815.1">
    <property type="nucleotide sequence ID" value="NZ_BMGG01000001.1"/>
</dbReference>
<dbReference type="GO" id="GO:0030488">
    <property type="term" value="P:tRNA methylation"/>
    <property type="evidence" value="ECO:0007669"/>
    <property type="project" value="TreeGrafter"/>
</dbReference>
<dbReference type="PANTHER" id="PTHR42714">
    <property type="entry name" value="TRNA MODIFICATION GTPASE GTPBP3"/>
    <property type="match status" value="1"/>
</dbReference>
<evidence type="ECO:0000256" key="6">
    <source>
        <dbReference type="ARBA" id="ARBA00022958"/>
    </source>
</evidence>
<dbReference type="InterPro" id="IPR004520">
    <property type="entry name" value="GTPase_MnmE"/>
</dbReference>
<gene>
    <name evidence="8 11" type="primary">mnmE</name>
    <name evidence="8" type="synonym">trmE</name>
    <name evidence="11" type="ORF">GCM10010994_08390</name>
</gene>
<comment type="function">
    <text evidence="8">Exhibits a very high intrinsic GTPase hydrolysis rate. Involved in the addition of a carboxymethylaminomethyl (cmnm) group at the wobble position (U34) of certain tRNAs, forming tRNA-cmnm(5)s(2)U34.</text>
</comment>